<accession>A0A388M0A2</accession>
<feature type="compositionally biased region" description="Basic and acidic residues" evidence="1">
    <location>
        <begin position="582"/>
        <end position="591"/>
    </location>
</feature>
<feature type="region of interest" description="Disordered" evidence="1">
    <location>
        <begin position="882"/>
        <end position="932"/>
    </location>
</feature>
<feature type="compositionally biased region" description="Low complexity" evidence="1">
    <location>
        <begin position="433"/>
        <end position="443"/>
    </location>
</feature>
<dbReference type="Proteomes" id="UP000265515">
    <property type="component" value="Unassembled WGS sequence"/>
</dbReference>
<feature type="region of interest" description="Disordered" evidence="1">
    <location>
        <begin position="95"/>
        <end position="365"/>
    </location>
</feature>
<feature type="compositionally biased region" description="Gly residues" evidence="1">
    <location>
        <begin position="231"/>
        <end position="247"/>
    </location>
</feature>
<feature type="compositionally biased region" description="Low complexity" evidence="1">
    <location>
        <begin position="295"/>
        <end position="312"/>
    </location>
</feature>
<proteinExistence type="predicted"/>
<feature type="region of interest" description="Disordered" evidence="1">
    <location>
        <begin position="1"/>
        <end position="46"/>
    </location>
</feature>
<feature type="compositionally biased region" description="Basic and acidic residues" evidence="1">
    <location>
        <begin position="536"/>
        <end position="553"/>
    </location>
</feature>
<feature type="compositionally biased region" description="Low complexity" evidence="1">
    <location>
        <begin position="111"/>
        <end position="131"/>
    </location>
</feature>
<dbReference type="AlphaFoldDB" id="A0A388M0A2"/>
<evidence type="ECO:0000256" key="1">
    <source>
        <dbReference type="SAM" id="MobiDB-lite"/>
    </source>
</evidence>
<feature type="region of interest" description="Disordered" evidence="1">
    <location>
        <begin position="426"/>
        <end position="475"/>
    </location>
</feature>
<feature type="compositionally biased region" description="Pro residues" evidence="1">
    <location>
        <begin position="98"/>
        <end position="110"/>
    </location>
</feature>
<evidence type="ECO:0000313" key="3">
    <source>
        <dbReference type="Proteomes" id="UP000265515"/>
    </source>
</evidence>
<reference evidence="2 3" key="1">
    <citation type="journal article" date="2018" name="Cell">
        <title>The Chara Genome: Secondary Complexity and Implications for Plant Terrestrialization.</title>
        <authorList>
            <person name="Nishiyama T."/>
            <person name="Sakayama H."/>
            <person name="Vries J.D."/>
            <person name="Buschmann H."/>
            <person name="Saint-Marcoux D."/>
            <person name="Ullrich K.K."/>
            <person name="Haas F.B."/>
            <person name="Vanderstraeten L."/>
            <person name="Becker D."/>
            <person name="Lang D."/>
            <person name="Vosolsobe S."/>
            <person name="Rombauts S."/>
            <person name="Wilhelmsson P.K.I."/>
            <person name="Janitza P."/>
            <person name="Kern R."/>
            <person name="Heyl A."/>
            <person name="Rumpler F."/>
            <person name="Villalobos L.I.A.C."/>
            <person name="Clay J.M."/>
            <person name="Skokan R."/>
            <person name="Toyoda A."/>
            <person name="Suzuki Y."/>
            <person name="Kagoshima H."/>
            <person name="Schijlen E."/>
            <person name="Tajeshwar N."/>
            <person name="Catarino B."/>
            <person name="Hetherington A.J."/>
            <person name="Saltykova A."/>
            <person name="Bonnot C."/>
            <person name="Breuninger H."/>
            <person name="Symeonidi A."/>
            <person name="Radhakrishnan G.V."/>
            <person name="Van Nieuwerburgh F."/>
            <person name="Deforce D."/>
            <person name="Chang C."/>
            <person name="Karol K.G."/>
            <person name="Hedrich R."/>
            <person name="Ulvskov P."/>
            <person name="Glockner G."/>
            <person name="Delwiche C.F."/>
            <person name="Petrasek J."/>
            <person name="Van de Peer Y."/>
            <person name="Friml J."/>
            <person name="Beilby M."/>
            <person name="Dolan L."/>
            <person name="Kohara Y."/>
            <person name="Sugano S."/>
            <person name="Fujiyama A."/>
            <person name="Delaux P.-M."/>
            <person name="Quint M."/>
            <person name="TheiBen G."/>
            <person name="Hagemann M."/>
            <person name="Harholt J."/>
            <person name="Dunand C."/>
            <person name="Zachgo S."/>
            <person name="Langdale J."/>
            <person name="Maumus F."/>
            <person name="Straeten D.V.D."/>
            <person name="Gould S.B."/>
            <person name="Rensing S.A."/>
        </authorList>
    </citation>
    <scope>NUCLEOTIDE SEQUENCE [LARGE SCALE GENOMIC DNA]</scope>
    <source>
        <strain evidence="2 3">S276</strain>
    </source>
</reference>
<dbReference type="EMBL" id="BFEA01000638">
    <property type="protein sequence ID" value="GBG87909.1"/>
    <property type="molecule type" value="Genomic_DNA"/>
</dbReference>
<feature type="region of interest" description="Disordered" evidence="1">
    <location>
        <begin position="732"/>
        <end position="776"/>
    </location>
</feature>
<organism evidence="2 3">
    <name type="scientific">Chara braunii</name>
    <name type="common">Braun's stonewort</name>
    <dbReference type="NCBI Taxonomy" id="69332"/>
    <lineage>
        <taxon>Eukaryota</taxon>
        <taxon>Viridiplantae</taxon>
        <taxon>Streptophyta</taxon>
        <taxon>Charophyceae</taxon>
        <taxon>Charales</taxon>
        <taxon>Characeae</taxon>
        <taxon>Chara</taxon>
    </lineage>
</organism>
<gene>
    <name evidence="2" type="ORF">CBR_g46207</name>
</gene>
<comment type="caution">
    <text evidence="2">The sequence shown here is derived from an EMBL/GenBank/DDBJ whole genome shotgun (WGS) entry which is preliminary data.</text>
</comment>
<protein>
    <submittedName>
        <fullName evidence="2">Uncharacterized protein</fullName>
    </submittedName>
</protein>
<feature type="region of interest" description="Disordered" evidence="1">
    <location>
        <begin position="517"/>
        <end position="603"/>
    </location>
</feature>
<keyword evidence="3" id="KW-1185">Reference proteome</keyword>
<evidence type="ECO:0000313" key="2">
    <source>
        <dbReference type="EMBL" id="GBG87909.1"/>
    </source>
</evidence>
<feature type="compositionally biased region" description="Gly residues" evidence="1">
    <location>
        <begin position="142"/>
        <end position="155"/>
    </location>
</feature>
<feature type="compositionally biased region" description="Basic and acidic residues" evidence="1">
    <location>
        <begin position="248"/>
        <end position="264"/>
    </location>
</feature>
<feature type="compositionally biased region" description="Low complexity" evidence="1">
    <location>
        <begin position="204"/>
        <end position="213"/>
    </location>
</feature>
<feature type="compositionally biased region" description="Basic and acidic residues" evidence="1">
    <location>
        <begin position="750"/>
        <end position="769"/>
    </location>
</feature>
<feature type="region of interest" description="Disordered" evidence="1">
    <location>
        <begin position="804"/>
        <end position="838"/>
    </location>
</feature>
<sequence length="932" mass="96370">MERLVDLAQNDMQKRPRDNEFQYDATGSRPGKVGRPAGSLENMAGVSGDDSVSATADLLLGNSASSGSTLGSGGLFSTFTSGPPSWNMPMNFMSEMPTPLPPPQSMPPPAASQGSLAASLSHQHLSVSASANPGGSNLALGPSGGGMDRNGGGSSGTPMVGPHSVPKRPPPNFAVPILESSRVVKLPPPQGKKAPLQLVGADKGTGANPPGAGKAAGGMGGRGDKDRQNGAGAGGGKLGPENGAGEGSGKEKGGGENMKSKGSEVNKSPLGNLKERQAAAGGFRPPARPGRRGRPPGSGRKQAAVKAAASASGLGTTVGSYGLPETRTYVLPDSPPASSYEPDPIGAPVATTSERRRKKSMDTDSQIGQLAGENIRLWEALTKTVGELAMQRDMLWRLQAEVLALRVRLDAVSTSPYSWGGPPFIGQQGGGSAPPTTTSGGPSWLRPDTAPLKGTGTNGGPSAGDGANPDGAKMGARTDISIGKNGTGAAAFSAAAACGVDNDYTLADHRNLAQGNAGMQDCEPTSMEGLQSEAGKSVREMQETKDSDTHDRGMGMGSGGMEEAKQDMDSMQAGAAATAEGIRTDGGRTESDALEQSCLGGGTGSEITGADCAAAGEFVCDEGHMQEKGGDNARFKEANAVNEAGVCRAMEERDMLERHMLEVGSNNPSGTPFEHDKEVRYNRIPGPWSKEQDNTARLAQDNSPNMDRGGSQLGLELGMNKMGVQQEVNVQGKQHEIDGRMGDSTDEDDGNRRNEGGRDVFHVDGRDMGGVESDGMSELPRELFNAEKDGGSMPGDHRAEGRMVQSGHEGCHGGGLEDAAEGNVSNRGMRSEDNEGAHGRMQIGPGLELLRNLPQRRAGQEVNEEIERGGNMHQQYRMMGVLGDGSNTPIPGHSDSSAGIPSGLSSDSSQQMDRGGRTIPMDGFSGLFTWNK</sequence>
<dbReference type="Gramene" id="GBG87909">
    <property type="protein sequence ID" value="GBG87909"/>
    <property type="gene ID" value="CBR_g46207"/>
</dbReference>
<name>A0A388M0A2_CHABU</name>
<feature type="compositionally biased region" description="Polar residues" evidence="1">
    <location>
        <begin position="885"/>
        <end position="912"/>
    </location>
</feature>
<feature type="compositionally biased region" description="Basic and acidic residues" evidence="1">
    <location>
        <begin position="829"/>
        <end position="838"/>
    </location>
</feature>
<feature type="compositionally biased region" description="Basic and acidic residues" evidence="1">
    <location>
        <begin position="733"/>
        <end position="743"/>
    </location>
</feature>